<feature type="compositionally biased region" description="Polar residues" evidence="1">
    <location>
        <begin position="594"/>
        <end position="613"/>
    </location>
</feature>
<dbReference type="Gene3D" id="1.20.1050.80">
    <property type="entry name" value="VPS9 domain"/>
    <property type="match status" value="1"/>
</dbReference>
<dbReference type="Proteomes" id="UP000790833">
    <property type="component" value="Unassembled WGS sequence"/>
</dbReference>
<comment type="caution">
    <text evidence="3">The sequence shown here is derived from an EMBL/GenBank/DDBJ whole genome shotgun (WGS) entry which is preliminary data.</text>
</comment>
<dbReference type="OrthoDB" id="10264848at2759"/>
<feature type="region of interest" description="Disordered" evidence="1">
    <location>
        <begin position="667"/>
        <end position="715"/>
    </location>
</feature>
<feature type="region of interest" description="Disordered" evidence="1">
    <location>
        <begin position="547"/>
        <end position="626"/>
    </location>
</feature>
<evidence type="ECO:0000313" key="3">
    <source>
        <dbReference type="EMBL" id="KAG7193807.1"/>
    </source>
</evidence>
<accession>A0A9P7V9F2</accession>
<protein>
    <recommendedName>
        <fullName evidence="2">VPS9 domain-containing protein</fullName>
    </recommendedName>
</protein>
<evidence type="ECO:0000313" key="4">
    <source>
        <dbReference type="Proteomes" id="UP000790833"/>
    </source>
</evidence>
<dbReference type="EMBL" id="JAHMUF010000010">
    <property type="protein sequence ID" value="KAG7193807.1"/>
    <property type="molecule type" value="Genomic_DNA"/>
</dbReference>
<evidence type="ECO:0000256" key="1">
    <source>
        <dbReference type="SAM" id="MobiDB-lite"/>
    </source>
</evidence>
<feature type="compositionally biased region" description="Low complexity" evidence="1">
    <location>
        <begin position="471"/>
        <end position="494"/>
    </location>
</feature>
<feature type="compositionally biased region" description="Polar residues" evidence="1">
    <location>
        <begin position="859"/>
        <end position="874"/>
    </location>
</feature>
<dbReference type="GeneID" id="66113874"/>
<name>A0A9P7V9F2_9ASCO</name>
<dbReference type="InterPro" id="IPR037191">
    <property type="entry name" value="VPS9_dom_sf"/>
</dbReference>
<feature type="compositionally biased region" description="Polar residues" evidence="1">
    <location>
        <begin position="512"/>
        <end position="522"/>
    </location>
</feature>
<reference evidence="3" key="1">
    <citation type="submission" date="2021-03" db="EMBL/GenBank/DDBJ databases">
        <authorList>
            <person name="Palmer J.M."/>
        </authorList>
    </citation>
    <scope>NUCLEOTIDE SEQUENCE</scope>
    <source>
        <strain evidence="3">ARV_011</strain>
    </source>
</reference>
<feature type="compositionally biased region" description="Polar residues" evidence="1">
    <location>
        <begin position="559"/>
        <end position="571"/>
    </location>
</feature>
<dbReference type="AlphaFoldDB" id="A0A9P7V9F2"/>
<sequence>MSQYKLVQELEEGIVRHQGTLHSQLSGLVDGFVRYLKEPRYQSPLTLQELSRLFGLFYKDLNSVAFNLYCLSNTSKKQLINNCGYFRDHRQDFDYLMAIANYLSSSIKLVKRSDELAMKQLRIFNLYKFHSTLHAIELAHNKLFQTVAKGEDVMLYDKIFRFDQKDVIFQEFLDEKLEALRKENICFSMFYHDDSETGLAEFMDSLVESKDTEFNSQLEQLTEQCIELKQCITPLSKILTVSHMQRNITRLLKTRFPDLQISNDILLPSFIYLALRLVELEEMYLTFIFISNFLDTFDPYHVEVHNITVSSTYNPTDSSNPMLKYSYKPRVMNFFEMLNISNTDERTSTEVDYINHKSNNSNNDHNDDHNDMDFFPDDKSLIQYILSNEFFSGELKYCLTNFEAMVTYLSCVTLEELDPTAHTTNKLLKAPLSSIVDLELDTHFKFPEGMIEEETKSREVATTTRVESRSRSSSIMNAINNKINESRSRSNSSNVPHLKRDCIPPLTHGSDTESSAGSPSTVTEEESNNGINMMKNLIGRFSSLSVTQFNGHGPGPNQGIMSASQNGSSEGQVPRPDGLPADDQILFTAHRRSGSSLMNRLSPNNSRTRSSSLELGIPHGRKSNSVTSKFTSGVSEFMQKLNNVTPNNSTGNIPTISALGGNGGGGGGSGLLHNGSHGSLNSLENGSRSGADAANSMSNDPTPTVHGRRPDFSSPFRARTTSLQIMDRWFGNISSQSTTNPQSPTGASALNTTLQASALTLTPGTSNAIRGSGEIRGLSFAEITRFQLANFDQLSVNDLRTLKSYYDHLCQELIGIRSTSATTIPIESNACVPPPTTTTVTNNSNTANNNTVPGDIASLATSNSDNPSTLDESI</sequence>
<organism evidence="3 4">
    <name type="scientific">Scheffersomyces spartinae</name>
    <dbReference type="NCBI Taxonomy" id="45513"/>
    <lineage>
        <taxon>Eukaryota</taxon>
        <taxon>Fungi</taxon>
        <taxon>Dikarya</taxon>
        <taxon>Ascomycota</taxon>
        <taxon>Saccharomycotina</taxon>
        <taxon>Pichiomycetes</taxon>
        <taxon>Debaryomycetaceae</taxon>
        <taxon>Scheffersomyces</taxon>
    </lineage>
</organism>
<feature type="region of interest" description="Disordered" evidence="1">
    <location>
        <begin position="455"/>
        <end position="526"/>
    </location>
</feature>
<evidence type="ECO:0000259" key="2">
    <source>
        <dbReference type="PROSITE" id="PS51205"/>
    </source>
</evidence>
<dbReference type="PROSITE" id="PS51205">
    <property type="entry name" value="VPS9"/>
    <property type="match status" value="1"/>
</dbReference>
<feature type="region of interest" description="Disordered" evidence="1">
    <location>
        <begin position="854"/>
        <end position="874"/>
    </location>
</feature>
<keyword evidence="4" id="KW-1185">Reference proteome</keyword>
<dbReference type="RefSeq" id="XP_043049355.1">
    <property type="nucleotide sequence ID" value="XM_043191343.1"/>
</dbReference>
<feature type="domain" description="VPS9" evidence="2">
    <location>
        <begin position="193"/>
        <end position="418"/>
    </location>
</feature>
<gene>
    <name evidence="3" type="ORF">KQ657_000500</name>
</gene>
<feature type="compositionally biased region" description="Low complexity" evidence="1">
    <location>
        <begin position="671"/>
        <end position="683"/>
    </location>
</feature>
<proteinExistence type="predicted"/>
<dbReference type="SUPFAM" id="SSF109993">
    <property type="entry name" value="VPS9 domain"/>
    <property type="match status" value="1"/>
</dbReference>
<dbReference type="InterPro" id="IPR003123">
    <property type="entry name" value="VPS9"/>
</dbReference>